<reference evidence="1" key="2">
    <citation type="journal article" date="2023" name="IMA Fungus">
        <title>Comparative genomic study of the Penicillium genus elucidates a diverse pangenome and 15 lateral gene transfer events.</title>
        <authorList>
            <person name="Petersen C."/>
            <person name="Sorensen T."/>
            <person name="Nielsen M.R."/>
            <person name="Sondergaard T.E."/>
            <person name="Sorensen J.L."/>
            <person name="Fitzpatrick D.A."/>
            <person name="Frisvad J.C."/>
            <person name="Nielsen K.L."/>
        </authorList>
    </citation>
    <scope>NUCLEOTIDE SEQUENCE</scope>
    <source>
        <strain evidence="1">IBT 22155</strain>
    </source>
</reference>
<dbReference type="PANTHER" id="PTHR48100">
    <property type="entry name" value="BROAD-SPECIFICITY PHOSPHATASE YOR283W-RELATED"/>
    <property type="match status" value="1"/>
</dbReference>
<dbReference type="InterPro" id="IPR013078">
    <property type="entry name" value="His_Pase_superF_clade-1"/>
</dbReference>
<evidence type="ECO:0000313" key="1">
    <source>
        <dbReference type="EMBL" id="KAJ5124509.1"/>
    </source>
</evidence>
<protein>
    <submittedName>
        <fullName evidence="1">Histidine phosphatase superfamily clade-1</fullName>
    </submittedName>
</protein>
<dbReference type="EMBL" id="JAPQKL010000006">
    <property type="protein sequence ID" value="KAJ5124509.1"/>
    <property type="molecule type" value="Genomic_DNA"/>
</dbReference>
<dbReference type="SMART" id="SM00855">
    <property type="entry name" value="PGAM"/>
    <property type="match status" value="1"/>
</dbReference>
<dbReference type="OrthoDB" id="496981at2759"/>
<dbReference type="GeneID" id="81408248"/>
<accession>A0A9W9KWA0</accession>
<feature type="non-terminal residue" evidence="1">
    <location>
        <position position="326"/>
    </location>
</feature>
<dbReference type="CDD" id="cd07067">
    <property type="entry name" value="HP_PGM_like"/>
    <property type="match status" value="1"/>
</dbReference>
<dbReference type="SUPFAM" id="SSF53254">
    <property type="entry name" value="Phosphoglycerate mutase-like"/>
    <property type="match status" value="1"/>
</dbReference>
<reference evidence="1" key="1">
    <citation type="submission" date="2022-11" db="EMBL/GenBank/DDBJ databases">
        <authorList>
            <person name="Petersen C."/>
        </authorList>
    </citation>
    <scope>NUCLEOTIDE SEQUENCE</scope>
    <source>
        <strain evidence="1">IBT 22155</strain>
    </source>
</reference>
<dbReference type="RefSeq" id="XP_056518908.1">
    <property type="nucleotide sequence ID" value="XM_056669078.1"/>
</dbReference>
<dbReference type="GO" id="GO:0005737">
    <property type="term" value="C:cytoplasm"/>
    <property type="evidence" value="ECO:0007669"/>
    <property type="project" value="TreeGrafter"/>
</dbReference>
<proteinExistence type="predicted"/>
<dbReference type="PANTHER" id="PTHR48100:SF1">
    <property type="entry name" value="HISTIDINE PHOSPHATASE FAMILY PROTEIN-RELATED"/>
    <property type="match status" value="1"/>
</dbReference>
<dbReference type="GO" id="GO:0016791">
    <property type="term" value="F:phosphatase activity"/>
    <property type="evidence" value="ECO:0007669"/>
    <property type="project" value="TreeGrafter"/>
</dbReference>
<dbReference type="InterPro" id="IPR029033">
    <property type="entry name" value="His_PPase_superfam"/>
</dbReference>
<gene>
    <name evidence="1" type="ORF">N7515_008334</name>
</gene>
<name>A0A9W9KWA0_9EURO</name>
<dbReference type="Pfam" id="PF00300">
    <property type="entry name" value="His_Phos_1"/>
    <property type="match status" value="1"/>
</dbReference>
<dbReference type="InterPro" id="IPR050275">
    <property type="entry name" value="PGM_Phosphatase"/>
</dbReference>
<organism evidence="1 2">
    <name type="scientific">Penicillium bovifimosum</name>
    <dbReference type="NCBI Taxonomy" id="126998"/>
    <lineage>
        <taxon>Eukaryota</taxon>
        <taxon>Fungi</taxon>
        <taxon>Dikarya</taxon>
        <taxon>Ascomycota</taxon>
        <taxon>Pezizomycotina</taxon>
        <taxon>Eurotiomycetes</taxon>
        <taxon>Eurotiomycetidae</taxon>
        <taxon>Eurotiales</taxon>
        <taxon>Aspergillaceae</taxon>
        <taxon>Penicillium</taxon>
    </lineage>
</organism>
<dbReference type="Proteomes" id="UP001149079">
    <property type="component" value="Unassembled WGS sequence"/>
</dbReference>
<comment type="caution">
    <text evidence="1">The sequence shown here is derived from an EMBL/GenBank/DDBJ whole genome shotgun (WGS) entry which is preliminary data.</text>
</comment>
<evidence type="ECO:0000313" key="2">
    <source>
        <dbReference type="Proteomes" id="UP001149079"/>
    </source>
</evidence>
<dbReference type="AlphaFoldDB" id="A0A9W9KWA0"/>
<sequence length="326" mass="36966">PISPKCHANPFPHLRYRYPNHHDLPKLPHTLAIMTIAPQFRITAVPGYFLQDDPTTDPDTFDYVKSDFGLIQQQYSQDGQDLPNAQTGSQWQRFAAHIQRLNAANKDQKLKVLFLGRHGEGVHNVAERKYGTKLWDDYWSLQDGDEDGNWVDARLTETGRGQAAIANAAWKQQIDAGIPLPERYYVSPLNRCLETAQITFNGIQGPFQPVIKELLRETMGQHTCDRRSLASEIAEQFPEYRFEDGFSEEDLLWDAEVRESDEQRNHRLRCLLDDVVNDESTYISLTAHSGAITSVLEVVGHRRFALATGAVIPVLVSVERNTPSSL</sequence>
<dbReference type="Gene3D" id="3.40.50.1240">
    <property type="entry name" value="Phosphoglycerate mutase-like"/>
    <property type="match status" value="1"/>
</dbReference>
<keyword evidence="2" id="KW-1185">Reference proteome</keyword>